<comment type="caution">
    <text evidence="1">The sequence shown here is derived from an EMBL/GenBank/DDBJ whole genome shotgun (WGS) entry which is preliminary data.</text>
</comment>
<organism evidence="1 2">
    <name type="scientific">Dendrobium thyrsiflorum</name>
    <name type="common">Pinecone-like raceme dendrobium</name>
    <name type="synonym">Orchid</name>
    <dbReference type="NCBI Taxonomy" id="117978"/>
    <lineage>
        <taxon>Eukaryota</taxon>
        <taxon>Viridiplantae</taxon>
        <taxon>Streptophyta</taxon>
        <taxon>Embryophyta</taxon>
        <taxon>Tracheophyta</taxon>
        <taxon>Spermatophyta</taxon>
        <taxon>Magnoliopsida</taxon>
        <taxon>Liliopsida</taxon>
        <taxon>Asparagales</taxon>
        <taxon>Orchidaceae</taxon>
        <taxon>Epidendroideae</taxon>
        <taxon>Malaxideae</taxon>
        <taxon>Dendrobiinae</taxon>
        <taxon>Dendrobium</taxon>
    </lineage>
</organism>
<evidence type="ECO:0000313" key="2">
    <source>
        <dbReference type="Proteomes" id="UP001552299"/>
    </source>
</evidence>
<proteinExistence type="predicted"/>
<keyword evidence="2" id="KW-1185">Reference proteome</keyword>
<dbReference type="Proteomes" id="UP001552299">
    <property type="component" value="Unassembled WGS sequence"/>
</dbReference>
<reference evidence="1 2" key="1">
    <citation type="journal article" date="2024" name="Plant Biotechnol. J.">
        <title>Dendrobium thyrsiflorum genome and its molecular insights into genes involved in important horticultural traits.</title>
        <authorList>
            <person name="Chen B."/>
            <person name="Wang J.Y."/>
            <person name="Zheng P.J."/>
            <person name="Li K.L."/>
            <person name="Liang Y.M."/>
            <person name="Chen X.F."/>
            <person name="Zhang C."/>
            <person name="Zhao X."/>
            <person name="He X."/>
            <person name="Zhang G.Q."/>
            <person name="Liu Z.J."/>
            <person name="Xu Q."/>
        </authorList>
    </citation>
    <scope>NUCLEOTIDE SEQUENCE [LARGE SCALE GENOMIC DNA]</scope>
    <source>
        <strain evidence="1">GZMU011</strain>
    </source>
</reference>
<name>A0ABD0U622_DENTH</name>
<dbReference type="AlphaFoldDB" id="A0ABD0U622"/>
<sequence>MHAFPKRGGKETQCSAYGKIRGDLVLEFMRCGTYSLISDFAAKWHCRINGYDLGSSEPSGSAAKRHHNITIMANARMLPNGIKSLRYESIGYNR</sequence>
<protein>
    <submittedName>
        <fullName evidence="1">Uncharacterized protein</fullName>
    </submittedName>
</protein>
<evidence type="ECO:0000313" key="1">
    <source>
        <dbReference type="EMBL" id="KAL0907839.1"/>
    </source>
</evidence>
<gene>
    <name evidence="1" type="ORF">M5K25_022282</name>
</gene>
<dbReference type="EMBL" id="JANQDX010000017">
    <property type="protein sequence ID" value="KAL0907839.1"/>
    <property type="molecule type" value="Genomic_DNA"/>
</dbReference>
<accession>A0ABD0U622</accession>